<evidence type="ECO:0000313" key="3">
    <source>
        <dbReference type="Proteomes" id="UP001412067"/>
    </source>
</evidence>
<proteinExistence type="predicted"/>
<gene>
    <name evidence="2" type="ORF">KSP40_PGU008724</name>
</gene>
<dbReference type="Proteomes" id="UP001412067">
    <property type="component" value="Unassembled WGS sequence"/>
</dbReference>
<organism evidence="2 3">
    <name type="scientific">Platanthera guangdongensis</name>
    <dbReference type="NCBI Taxonomy" id="2320717"/>
    <lineage>
        <taxon>Eukaryota</taxon>
        <taxon>Viridiplantae</taxon>
        <taxon>Streptophyta</taxon>
        <taxon>Embryophyta</taxon>
        <taxon>Tracheophyta</taxon>
        <taxon>Spermatophyta</taxon>
        <taxon>Magnoliopsida</taxon>
        <taxon>Liliopsida</taxon>
        <taxon>Asparagales</taxon>
        <taxon>Orchidaceae</taxon>
        <taxon>Orchidoideae</taxon>
        <taxon>Orchideae</taxon>
        <taxon>Orchidinae</taxon>
        <taxon>Platanthera</taxon>
    </lineage>
</organism>
<evidence type="ECO:0000313" key="2">
    <source>
        <dbReference type="EMBL" id="KAK8965844.1"/>
    </source>
</evidence>
<reference evidence="2 3" key="1">
    <citation type="journal article" date="2022" name="Nat. Plants">
        <title>Genomes of leafy and leafless Platanthera orchids illuminate the evolution of mycoheterotrophy.</title>
        <authorList>
            <person name="Li M.H."/>
            <person name="Liu K.W."/>
            <person name="Li Z."/>
            <person name="Lu H.C."/>
            <person name="Ye Q.L."/>
            <person name="Zhang D."/>
            <person name="Wang J.Y."/>
            <person name="Li Y.F."/>
            <person name="Zhong Z.M."/>
            <person name="Liu X."/>
            <person name="Yu X."/>
            <person name="Liu D.K."/>
            <person name="Tu X.D."/>
            <person name="Liu B."/>
            <person name="Hao Y."/>
            <person name="Liao X.Y."/>
            <person name="Jiang Y.T."/>
            <person name="Sun W.H."/>
            <person name="Chen J."/>
            <person name="Chen Y.Q."/>
            <person name="Ai Y."/>
            <person name="Zhai J.W."/>
            <person name="Wu S.S."/>
            <person name="Zhou Z."/>
            <person name="Hsiao Y.Y."/>
            <person name="Wu W.L."/>
            <person name="Chen Y.Y."/>
            <person name="Lin Y.F."/>
            <person name="Hsu J.L."/>
            <person name="Li C.Y."/>
            <person name="Wang Z.W."/>
            <person name="Zhao X."/>
            <person name="Zhong W.Y."/>
            <person name="Ma X.K."/>
            <person name="Ma L."/>
            <person name="Huang J."/>
            <person name="Chen G.Z."/>
            <person name="Huang M.Z."/>
            <person name="Huang L."/>
            <person name="Peng D.H."/>
            <person name="Luo Y.B."/>
            <person name="Zou S.Q."/>
            <person name="Chen S.P."/>
            <person name="Lan S."/>
            <person name="Tsai W.C."/>
            <person name="Van de Peer Y."/>
            <person name="Liu Z.J."/>
        </authorList>
    </citation>
    <scope>NUCLEOTIDE SEQUENCE [LARGE SCALE GENOMIC DNA]</scope>
    <source>
        <strain evidence="2">Lor288</strain>
    </source>
</reference>
<feature type="compositionally biased region" description="Basic and acidic residues" evidence="1">
    <location>
        <begin position="45"/>
        <end position="56"/>
    </location>
</feature>
<protein>
    <submittedName>
        <fullName evidence="2">Uncharacterized protein</fullName>
    </submittedName>
</protein>
<evidence type="ECO:0000256" key="1">
    <source>
        <dbReference type="SAM" id="MobiDB-lite"/>
    </source>
</evidence>
<accession>A0ABR2MQ74</accession>
<comment type="caution">
    <text evidence="2">The sequence shown here is derived from an EMBL/GenBank/DDBJ whole genome shotgun (WGS) entry which is preliminary data.</text>
</comment>
<sequence>MKSWNQSLAKMQGKVCLHFNLVVRPFPRPLLCGDALPKDLLNSNDDTKSSLSDNRRQRLNQRQTPFKASLGDHDVALQGNLGALIREWNLHLRACGKAKMLSPCIEPLIA</sequence>
<keyword evidence="3" id="KW-1185">Reference proteome</keyword>
<dbReference type="EMBL" id="JBBWWR010000005">
    <property type="protein sequence ID" value="KAK8965844.1"/>
    <property type="molecule type" value="Genomic_DNA"/>
</dbReference>
<feature type="region of interest" description="Disordered" evidence="1">
    <location>
        <begin position="40"/>
        <end position="65"/>
    </location>
</feature>
<name>A0ABR2MQ74_9ASPA</name>